<proteinExistence type="predicted"/>
<dbReference type="Proteomes" id="UP001178508">
    <property type="component" value="Chromosome 19"/>
</dbReference>
<reference evidence="1" key="1">
    <citation type="submission" date="2023-08" db="EMBL/GenBank/DDBJ databases">
        <authorList>
            <person name="Alioto T."/>
            <person name="Alioto T."/>
            <person name="Gomez Garrido J."/>
        </authorList>
    </citation>
    <scope>NUCLEOTIDE SEQUENCE</scope>
</reference>
<sequence>MFPRQEDTVFLLYSGPPPIRCHQEGLAFEALRVHVSWPGMHTSAFSSVFALWGSDVGLQVYGEILRQERGYRAQFTLHIRADPRSPLIWPLIRKPSFFLFNNISVLSSSISENNKLRPIRPKFFFKAFFLRAALRFFRRSYSLNPNNTVQEQKFKQGLGMKMRYYVYYNVNVPSN</sequence>
<evidence type="ECO:0000313" key="1">
    <source>
        <dbReference type="EMBL" id="CAJ1081488.1"/>
    </source>
</evidence>
<dbReference type="AlphaFoldDB" id="A0AAV1H9X5"/>
<gene>
    <name evidence="1" type="ORF">XNOV1_A019031</name>
</gene>
<protein>
    <submittedName>
        <fullName evidence="1">Uncharacterized protein</fullName>
    </submittedName>
</protein>
<name>A0AAV1H9X5_XYRNO</name>
<keyword evidence="2" id="KW-1185">Reference proteome</keyword>
<dbReference type="EMBL" id="OY660882">
    <property type="protein sequence ID" value="CAJ1081488.1"/>
    <property type="molecule type" value="Genomic_DNA"/>
</dbReference>
<evidence type="ECO:0000313" key="2">
    <source>
        <dbReference type="Proteomes" id="UP001178508"/>
    </source>
</evidence>
<accession>A0AAV1H9X5</accession>
<organism evidence="1 2">
    <name type="scientific">Xyrichtys novacula</name>
    <name type="common">Pearly razorfish</name>
    <name type="synonym">Hemipteronotus novacula</name>
    <dbReference type="NCBI Taxonomy" id="13765"/>
    <lineage>
        <taxon>Eukaryota</taxon>
        <taxon>Metazoa</taxon>
        <taxon>Chordata</taxon>
        <taxon>Craniata</taxon>
        <taxon>Vertebrata</taxon>
        <taxon>Euteleostomi</taxon>
        <taxon>Actinopterygii</taxon>
        <taxon>Neopterygii</taxon>
        <taxon>Teleostei</taxon>
        <taxon>Neoteleostei</taxon>
        <taxon>Acanthomorphata</taxon>
        <taxon>Eupercaria</taxon>
        <taxon>Labriformes</taxon>
        <taxon>Labridae</taxon>
        <taxon>Xyrichtys</taxon>
    </lineage>
</organism>